<dbReference type="InterPro" id="IPR029442">
    <property type="entry name" value="GyrI-like"/>
</dbReference>
<evidence type="ECO:0000313" key="2">
    <source>
        <dbReference type="EMBL" id="QDP39473.1"/>
    </source>
</evidence>
<dbReference type="Gene3D" id="3.20.80.10">
    <property type="entry name" value="Regulatory factor, effector binding domain"/>
    <property type="match status" value="1"/>
</dbReference>
<reference evidence="2 3" key="1">
    <citation type="submission" date="2019-07" db="EMBL/GenBank/DDBJ databases">
        <authorList>
            <person name="Li J."/>
        </authorList>
    </citation>
    <scope>NUCLEOTIDE SEQUENCE [LARGE SCALE GENOMIC DNA]</scope>
    <source>
        <strain evidence="2 3">TKL69</strain>
    </source>
</reference>
<accession>A0A516KDI7</accession>
<feature type="domain" description="GyrI-like small molecule binding" evidence="1">
    <location>
        <begin position="383"/>
        <end position="482"/>
    </location>
</feature>
<evidence type="ECO:0000259" key="1">
    <source>
        <dbReference type="Pfam" id="PF06445"/>
    </source>
</evidence>
<dbReference type="RefSeq" id="WP_143892223.1">
    <property type="nucleotide sequence ID" value="NZ_CP041666.1"/>
</dbReference>
<dbReference type="SUPFAM" id="SSF55136">
    <property type="entry name" value="Probable bacterial effector-binding domain"/>
    <property type="match status" value="1"/>
</dbReference>
<dbReference type="KEGG" id="aqt:FN924_04355"/>
<dbReference type="EMBL" id="CP041666">
    <property type="protein sequence ID" value="QDP39473.1"/>
    <property type="molecule type" value="Genomic_DNA"/>
</dbReference>
<dbReference type="AlphaFoldDB" id="A0A516KDI7"/>
<name>A0A516KDI7_9BACI</name>
<sequence>MDVKTKLDSDNYTWTSAAQSIYAMLQYTDKKTLTLSEVMGYSTHAFRINIHPETVSPAGPTMFDPLDLVPKGLKTLGVVTLIESLQTPVSDKKLVDMIRFTQRSLDTGIPVISWDLFAPEFGLIYGYDNEKQVFYAKDIEKDRLIKFSELNQRRFQHLFLCGYLQSTPKTIPIMLKDTLIRTLEYALGKSPFAASREYKHGLEGYEAWIKAFEGRKIDEAGNAYNAAVVADARKHAHRFFSDLLKRWEVSTDLDCQVANCLKEGERIYRKIAEILADIPRMFPFPQGGEPNNISTSKRAIDILQSAHDWEKAGVALLTKLLKLIEKYEDESFMAPFKVHRHFQFVGEEYNGSVNRFEIEVPKNMRSFLKRDYAIGPKITNLRLVAYNSKKEEKQEKATYIVARPVYYEPDSLPEGMVYSNADRDYAYIRTKTVMIKSAYEKIYQWINENGYETNKDSYTIEVFLPITPPQNDEEVEIYLPLKE</sequence>
<dbReference type="InterPro" id="IPR011256">
    <property type="entry name" value="Reg_factor_effector_dom_sf"/>
</dbReference>
<gene>
    <name evidence="2" type="ORF">FN924_04355</name>
</gene>
<proteinExistence type="predicted"/>
<dbReference type="OrthoDB" id="2960956at2"/>
<dbReference type="Pfam" id="PF06445">
    <property type="entry name" value="GyrI-like"/>
    <property type="match status" value="1"/>
</dbReference>
<dbReference type="Proteomes" id="UP000315215">
    <property type="component" value="Chromosome"/>
</dbReference>
<evidence type="ECO:0000313" key="3">
    <source>
        <dbReference type="Proteomes" id="UP000315215"/>
    </source>
</evidence>
<protein>
    <submittedName>
        <fullName evidence="2">GyrI-like domain-containing protein</fullName>
    </submittedName>
</protein>
<organism evidence="2 3">
    <name type="scientific">Radiobacillus deserti</name>
    <dbReference type="NCBI Taxonomy" id="2594883"/>
    <lineage>
        <taxon>Bacteria</taxon>
        <taxon>Bacillati</taxon>
        <taxon>Bacillota</taxon>
        <taxon>Bacilli</taxon>
        <taxon>Bacillales</taxon>
        <taxon>Bacillaceae</taxon>
        <taxon>Radiobacillus</taxon>
    </lineage>
</organism>
<keyword evidence="3" id="KW-1185">Reference proteome</keyword>